<gene>
    <name evidence="2" type="ordered locus">Sulac_3542</name>
</gene>
<protein>
    <recommendedName>
        <fullName evidence="1">DUF4325 domain-containing protein</fullName>
    </recommendedName>
</protein>
<organism evidence="2 3">
    <name type="scientific">Sulfobacillus acidophilus (strain ATCC 700253 / DSM 10332 / NAL)</name>
    <dbReference type="NCBI Taxonomy" id="679936"/>
    <lineage>
        <taxon>Bacteria</taxon>
        <taxon>Bacillati</taxon>
        <taxon>Bacillota</taxon>
        <taxon>Clostridia</taxon>
        <taxon>Eubacteriales</taxon>
        <taxon>Clostridiales Family XVII. Incertae Sedis</taxon>
        <taxon>Sulfobacillus</taxon>
    </lineage>
</organism>
<reference evidence="2 3" key="2">
    <citation type="journal article" date="2012" name="Stand. Genomic Sci.">
        <title>Complete genome sequence of the moderately thermophilic mineral-sulfide-oxidizing firmicute Sulfobacillus acidophilus type strain (NAL(T)).</title>
        <authorList>
            <person name="Anderson I."/>
            <person name="Chertkov O."/>
            <person name="Chen A."/>
            <person name="Saunders E."/>
            <person name="Lapidus A."/>
            <person name="Nolan M."/>
            <person name="Lucas S."/>
            <person name="Hammon N."/>
            <person name="Deshpande S."/>
            <person name="Cheng J.F."/>
            <person name="Han C."/>
            <person name="Tapia R."/>
            <person name="Goodwin L.A."/>
            <person name="Pitluck S."/>
            <person name="Liolios K."/>
            <person name="Pagani I."/>
            <person name="Ivanova N."/>
            <person name="Mikhailova N."/>
            <person name="Pati A."/>
            <person name="Palaniappan K."/>
            <person name="Land M."/>
            <person name="Pan C."/>
            <person name="Rohde M."/>
            <person name="Pukall R."/>
            <person name="Goker M."/>
            <person name="Detter J.C."/>
            <person name="Woyke T."/>
            <person name="Bristow J."/>
            <person name="Eisen J.A."/>
            <person name="Markowitz V."/>
            <person name="Hugenholtz P."/>
            <person name="Kyrpides N.C."/>
            <person name="Klenk H.P."/>
            <person name="Mavromatis K."/>
        </authorList>
    </citation>
    <scope>NUCLEOTIDE SEQUENCE [LARGE SCALE GENOMIC DNA]</scope>
    <source>
        <strain evidence="3">ATCC 700253 / DSM 10332 / NAL</strain>
        <plasmid evidence="3">pSULAd1</plasmid>
    </source>
</reference>
<evidence type="ECO:0000313" key="3">
    <source>
        <dbReference type="Proteomes" id="UP000005439"/>
    </source>
</evidence>
<feature type="domain" description="DUF4325" evidence="1">
    <location>
        <begin position="28"/>
        <end position="89"/>
    </location>
</feature>
<proteinExistence type="predicted"/>
<dbReference type="Pfam" id="PF14213">
    <property type="entry name" value="DUF4325"/>
    <property type="match status" value="1"/>
</dbReference>
<dbReference type="EMBL" id="CP003180">
    <property type="protein sequence ID" value="AEW06976.1"/>
    <property type="molecule type" value="Genomic_DNA"/>
</dbReference>
<dbReference type="HOGENOM" id="CLU_2290229_0_0_9"/>
<dbReference type="PATRIC" id="fig|679936.5.peg.3662"/>
<reference evidence="3" key="1">
    <citation type="submission" date="2011-12" db="EMBL/GenBank/DDBJ databases">
        <title>The complete genome of plasmid of Sulfobacillus acidophilus DSM 10332.</title>
        <authorList>
            <person name="Lucas S."/>
            <person name="Han J."/>
            <person name="Lapidus A."/>
            <person name="Bruce D."/>
            <person name="Goodwin L."/>
            <person name="Pitluck S."/>
            <person name="Peters L."/>
            <person name="Kyrpides N."/>
            <person name="Mavromatis K."/>
            <person name="Ivanova N."/>
            <person name="Mikhailova N."/>
            <person name="Chertkov O."/>
            <person name="Saunders E."/>
            <person name="Detter J.C."/>
            <person name="Tapia R."/>
            <person name="Han C."/>
            <person name="Land M."/>
            <person name="Hauser L."/>
            <person name="Markowitz V."/>
            <person name="Cheng J.-F."/>
            <person name="Hugenholtz P."/>
            <person name="Woyke T."/>
            <person name="Wu D."/>
            <person name="Pukall R."/>
            <person name="Gehrich-Schroeter G."/>
            <person name="Schneider S."/>
            <person name="Klenk H.-P."/>
            <person name="Eisen J.A."/>
        </authorList>
    </citation>
    <scope>NUCLEOTIDE SEQUENCE [LARGE SCALE GENOMIC DNA]</scope>
    <source>
        <strain evidence="3">ATCC 700253 / DSM 10332 / NAL</strain>
        <plasmid evidence="3">pSULAd1</plasmid>
    </source>
</reference>
<name>G8U1P8_SULAD</name>
<dbReference type="KEGG" id="sap:Sulac_3542"/>
<keyword evidence="3" id="KW-1185">Reference proteome</keyword>
<dbReference type="InterPro" id="IPR025474">
    <property type="entry name" value="DUF4325"/>
</dbReference>
<keyword evidence="2" id="KW-0614">Plasmid</keyword>
<dbReference type="Proteomes" id="UP000005439">
    <property type="component" value="Plasmid unnamed"/>
</dbReference>
<geneLocation type="plasmid" evidence="3">
    <name>pSULAd1</name>
</geneLocation>
<sequence length="101" mass="11811">MSTVSDFPMTRIRVHDWMSTDILGSREQGRRLRGLLVDHIHRQDPVTLDFRQIDVMTSAFADECFGKLWDSFDHQVIRRTIVLTGLSGNNPAIFRFVLRHR</sequence>
<accession>G8U1P8</accession>
<dbReference type="AlphaFoldDB" id="G8U1P8"/>
<evidence type="ECO:0000259" key="1">
    <source>
        <dbReference type="Pfam" id="PF14213"/>
    </source>
</evidence>
<evidence type="ECO:0000313" key="2">
    <source>
        <dbReference type="EMBL" id="AEW06976.1"/>
    </source>
</evidence>